<evidence type="ECO:0008006" key="4">
    <source>
        <dbReference type="Google" id="ProtNLM"/>
    </source>
</evidence>
<dbReference type="AlphaFoldDB" id="A0A6L5BL44"/>
<dbReference type="EMBL" id="JAAAXX010000002">
    <property type="protein sequence ID" value="KAF2389309.1"/>
    <property type="molecule type" value="Genomic_DNA"/>
</dbReference>
<reference evidence="2 3" key="1">
    <citation type="submission" date="2019-12" db="EMBL/GenBank/DDBJ databases">
        <title>Endophytic bacteria associated with Panax ginseng seedlings.</title>
        <authorList>
            <person name="Park J.M."/>
            <person name="Shin R."/>
            <person name="Jo S.H."/>
        </authorList>
    </citation>
    <scope>NUCLEOTIDE SEQUENCE [LARGE SCALE GENOMIC DNA]</scope>
    <source>
        <strain evidence="2 3">PgKB32</strain>
    </source>
</reference>
<evidence type="ECO:0000313" key="3">
    <source>
        <dbReference type="Proteomes" id="UP000475265"/>
    </source>
</evidence>
<organism evidence="2 3">
    <name type="scientific">Pseudomonas frederiksbergensis</name>
    <dbReference type="NCBI Taxonomy" id="104087"/>
    <lineage>
        <taxon>Bacteria</taxon>
        <taxon>Pseudomonadati</taxon>
        <taxon>Pseudomonadota</taxon>
        <taxon>Gammaproteobacteria</taxon>
        <taxon>Pseudomonadales</taxon>
        <taxon>Pseudomonadaceae</taxon>
        <taxon>Pseudomonas</taxon>
    </lineage>
</organism>
<sequence>MDCFLKQRGFGAALRAAFVLSLFLGGANAFAEDQPCPFDVPQTDLKVASCVQEGDVNILKLVPRNEPESTNDFDNLPTYVVSGKNLQDILAVVGIDSARRYNKLIEVPHAEGLKEFSDAAPTAKALMKQQGWTLLDMKNVIYPGPDDVEGFSLTCNTLQAETAQGFVVVSQCNTFYEEGVSDLKKLLARITCEPPKSEAFPALNTDSGTIVFNYTKLPENESQDPDDVAIDVDFVNCADGAKKNIAGLPFLAATGAVKAAFFATTKPGAEPELIIIHSVGIRADTGVNYLGDYYTVHAYANTPAGYVRDERLSTYFGNGGDIARDAESEELVYTFPYKTADAIVAKLNSAAYKHWAAGDEVKLTINKKTSIYSSPVLAEVTKMYLIKGDSVLQEGAEAGFLKIMFKTPKGKAIRGWVLCGDADGC</sequence>
<dbReference type="Proteomes" id="UP000475265">
    <property type="component" value="Unassembled WGS sequence"/>
</dbReference>
<gene>
    <name evidence="2" type="ORF">FX983_03748</name>
</gene>
<feature type="signal peptide" evidence="1">
    <location>
        <begin position="1"/>
        <end position="31"/>
    </location>
</feature>
<protein>
    <recommendedName>
        <fullName evidence="4">Lipoprotein</fullName>
    </recommendedName>
</protein>
<evidence type="ECO:0000313" key="2">
    <source>
        <dbReference type="EMBL" id="KAF2389309.1"/>
    </source>
</evidence>
<comment type="caution">
    <text evidence="2">The sequence shown here is derived from an EMBL/GenBank/DDBJ whole genome shotgun (WGS) entry which is preliminary data.</text>
</comment>
<accession>A0A6L5BL44</accession>
<dbReference type="RefSeq" id="WP_163914748.1">
    <property type="nucleotide sequence ID" value="NZ_JAAAXX010000002.1"/>
</dbReference>
<keyword evidence="1" id="KW-0732">Signal</keyword>
<feature type="chain" id="PRO_5026745091" description="Lipoprotein" evidence="1">
    <location>
        <begin position="32"/>
        <end position="425"/>
    </location>
</feature>
<name>A0A6L5BL44_9PSED</name>
<proteinExistence type="predicted"/>
<evidence type="ECO:0000256" key="1">
    <source>
        <dbReference type="SAM" id="SignalP"/>
    </source>
</evidence>